<dbReference type="PANTHER" id="PTHR21075:SF0">
    <property type="entry name" value="ANAEROBIC RIBONUCLEOSIDE-TRIPHOSPHATE REDUCTASE"/>
    <property type="match status" value="1"/>
</dbReference>
<evidence type="ECO:0000256" key="2">
    <source>
        <dbReference type="ARBA" id="ARBA00022840"/>
    </source>
</evidence>
<dbReference type="GO" id="GO:0009265">
    <property type="term" value="P:2'-deoxyribonucleotide biosynthetic process"/>
    <property type="evidence" value="ECO:0007669"/>
    <property type="project" value="TreeGrafter"/>
</dbReference>
<organism evidence="5">
    <name type="scientific">Chlorobium phaeobacteroides (strain BS1)</name>
    <dbReference type="NCBI Taxonomy" id="331678"/>
    <lineage>
        <taxon>Bacteria</taxon>
        <taxon>Pseudomonadati</taxon>
        <taxon>Chlorobiota</taxon>
        <taxon>Chlorobiia</taxon>
        <taxon>Chlorobiales</taxon>
        <taxon>Chlorobiaceae</taxon>
        <taxon>Chlorobium/Pelodictyon group</taxon>
        <taxon>Chlorobium</taxon>
    </lineage>
</organism>
<dbReference type="PROSITE" id="PS51161">
    <property type="entry name" value="ATP_CONE"/>
    <property type="match status" value="1"/>
</dbReference>
<dbReference type="eggNOG" id="COG1328">
    <property type="taxonomic scope" value="Bacteria"/>
</dbReference>
<accession>B3EQU4</accession>
<evidence type="ECO:0000256" key="1">
    <source>
        <dbReference type="ARBA" id="ARBA00022741"/>
    </source>
</evidence>
<dbReference type="GO" id="GO:0004748">
    <property type="term" value="F:ribonucleoside-diphosphate reductase activity, thioredoxin disulfide as acceptor"/>
    <property type="evidence" value="ECO:0007669"/>
    <property type="project" value="TreeGrafter"/>
</dbReference>
<dbReference type="HOGENOM" id="CLU_002707_0_2_10"/>
<dbReference type="KEGG" id="cpb:Cphamn1_1191"/>
<dbReference type="AlphaFoldDB" id="B3EQU4"/>
<sequence length="730" mass="82812">MTEKKAMGDDAKIIKRDGKVVSFNREKITFALFRALRATGNPDRQYAAELSAQVVASLEAKRAKEPPSVEEIQDVVEKVLFENCAFDAAKAYIIYRFQHGNMREAKEIFANIDLVDDYLHLKDWRVKENANLSYSLQGLNHHISSIVSSQYWLNELYPAEIAEAHKQGRIHIHDLGSLSVYCVGWDLEDLLTSGFRGVQQQSTSAPAKHLRSALGQIVNFFYTMQGEAAGAQAFSGFDTWLAPFIRYDKLEYAEVKQCLQEFFFNMNVPTRVGFQTPFTNVTLDLLIPAPMRSRQVIIGGEPQDALYGDFQDEMDMFNRAFAEVMLEGDANGSVFSFPIPTYNITPDFDWENPVYSDIWEMTAKYGIPYFSNFVNSDMNPDDVRSMCCRLRLDKRELQSRGGGLFGSDPLTGSIGVVTVNLPELGYLADSEEEFFQRLSRVMEVAKSSLEVKRKVIERLTEQNLYPYSSYYLRNLYRKNGKYWANHFSTVGLLGMNECCLNFMGCSIGDAQGRLFSLKVLDFMRDRLVAFQEETGHIYNLEATPAEGTSYRLARMNRAKYPDIIVANDRASRNGAEPYYTNSSQLPVNYTDDLFEALRLQDEMQIRYTGGTVFHAFLGEENLPAVSARQLVRKITANFRLPYVTLSPTFSICPSHGYLAGEHRECPVCRDEGGKSSCLVFSRIVGYLRPVEQWNAGKQSEFHDRKLFDRQGSEGRVADDETLISNVAPLA</sequence>
<dbReference type="STRING" id="331678.Cphamn1_1191"/>
<proteinExistence type="predicted"/>
<dbReference type="GO" id="GO:0008998">
    <property type="term" value="F:ribonucleoside-triphosphate reductase (thioredoxin) activity"/>
    <property type="evidence" value="ECO:0007669"/>
    <property type="project" value="InterPro"/>
</dbReference>
<dbReference type="GO" id="GO:0005524">
    <property type="term" value="F:ATP binding"/>
    <property type="evidence" value="ECO:0007669"/>
    <property type="project" value="UniProtKB-UniRule"/>
</dbReference>
<protein>
    <submittedName>
        <fullName evidence="5">Anaerobic ribonucleoside-triphosphate reductase</fullName>
    </submittedName>
</protein>
<dbReference type="EMBL" id="CP001101">
    <property type="protein sequence ID" value="ACE04125.1"/>
    <property type="molecule type" value="Genomic_DNA"/>
</dbReference>
<dbReference type="GO" id="GO:0031250">
    <property type="term" value="C:anaerobic ribonucleoside-triphosphate reductase complex"/>
    <property type="evidence" value="ECO:0007669"/>
    <property type="project" value="TreeGrafter"/>
</dbReference>
<dbReference type="InterPro" id="IPR005144">
    <property type="entry name" value="ATP-cone_dom"/>
</dbReference>
<dbReference type="PANTHER" id="PTHR21075">
    <property type="entry name" value="ANAEROBIC RIBONUCLEOSIDE-TRIPHOSPHATE REDUCTASE"/>
    <property type="match status" value="1"/>
</dbReference>
<feature type="domain" description="ATP-cone" evidence="4">
    <location>
        <begin position="11"/>
        <end position="103"/>
    </location>
</feature>
<evidence type="ECO:0000256" key="3">
    <source>
        <dbReference type="PROSITE-ProRule" id="PRU00492"/>
    </source>
</evidence>
<dbReference type="InterPro" id="IPR012833">
    <property type="entry name" value="NrdD"/>
</dbReference>
<dbReference type="Gene3D" id="3.20.70.20">
    <property type="match status" value="1"/>
</dbReference>
<evidence type="ECO:0000313" key="5">
    <source>
        <dbReference type="EMBL" id="ACE04125.1"/>
    </source>
</evidence>
<evidence type="ECO:0000259" key="4">
    <source>
        <dbReference type="PROSITE" id="PS51161"/>
    </source>
</evidence>
<keyword evidence="1 3" id="KW-0547">Nucleotide-binding</keyword>
<reference evidence="5" key="1">
    <citation type="submission" date="2008-06" db="EMBL/GenBank/DDBJ databases">
        <title>Complete sequence of Chlorobium phaeobacteroides BS1.</title>
        <authorList>
            <consortium name="US DOE Joint Genome Institute"/>
            <person name="Lucas S."/>
            <person name="Copeland A."/>
            <person name="Lapidus A."/>
            <person name="Glavina del Rio T."/>
            <person name="Dalin E."/>
            <person name="Tice H."/>
            <person name="Bruce D."/>
            <person name="Goodwin L."/>
            <person name="Pitluck S."/>
            <person name="Schmutz J."/>
            <person name="Larimer F."/>
            <person name="Land M."/>
            <person name="Hauser L."/>
            <person name="Kyrpides N."/>
            <person name="Ovchinnikova G."/>
            <person name="Li T."/>
            <person name="Liu Z."/>
            <person name="Zhao F."/>
            <person name="Overmann J."/>
            <person name="Bryant D.A."/>
            <person name="Richardson P."/>
        </authorList>
    </citation>
    <scope>NUCLEOTIDE SEQUENCE [LARGE SCALE GENOMIC DNA]</scope>
    <source>
        <strain evidence="5">BS1</strain>
    </source>
</reference>
<gene>
    <name evidence="5" type="ordered locus">Cphamn1_1191</name>
</gene>
<name>B3EQU4_CHLPB</name>
<keyword evidence="2 3" id="KW-0067">ATP-binding</keyword>
<dbReference type="SUPFAM" id="SSF51998">
    <property type="entry name" value="PFL-like glycyl radical enzymes"/>
    <property type="match status" value="1"/>
</dbReference>
<dbReference type="GO" id="GO:0006260">
    <property type="term" value="P:DNA replication"/>
    <property type="evidence" value="ECO:0007669"/>
    <property type="project" value="InterPro"/>
</dbReference>
<dbReference type="NCBIfam" id="NF006126">
    <property type="entry name" value="PRK08270.1"/>
    <property type="match status" value="1"/>
</dbReference>
<dbReference type="Pfam" id="PF13597">
    <property type="entry name" value="NRDD"/>
    <property type="match status" value="1"/>
</dbReference>
<dbReference type="OrthoDB" id="9804622at2"/>
<dbReference type="NCBIfam" id="TIGR02487">
    <property type="entry name" value="NrdD"/>
    <property type="match status" value="1"/>
</dbReference>
<dbReference type="Pfam" id="PF03477">
    <property type="entry name" value="ATP-cone"/>
    <property type="match status" value="1"/>
</dbReference>
<dbReference type="CDD" id="cd01675">
    <property type="entry name" value="RNR_III"/>
    <property type="match status" value="1"/>
</dbReference>